<keyword evidence="3" id="KW-1185">Reference proteome</keyword>
<keyword evidence="1" id="KW-1133">Transmembrane helix</keyword>
<name>A0ABR8XCA9_9BACL</name>
<organism evidence="2 3">
    <name type="scientific">Ureibacillus galli</name>
    <dbReference type="NCBI Taxonomy" id="2762222"/>
    <lineage>
        <taxon>Bacteria</taxon>
        <taxon>Bacillati</taxon>
        <taxon>Bacillota</taxon>
        <taxon>Bacilli</taxon>
        <taxon>Bacillales</taxon>
        <taxon>Caryophanaceae</taxon>
        <taxon>Ureibacillus</taxon>
    </lineage>
</organism>
<feature type="transmembrane region" description="Helical" evidence="1">
    <location>
        <begin position="6"/>
        <end position="26"/>
    </location>
</feature>
<evidence type="ECO:0000256" key="1">
    <source>
        <dbReference type="SAM" id="Phobius"/>
    </source>
</evidence>
<protein>
    <submittedName>
        <fullName evidence="2">Uncharacterized protein</fullName>
    </submittedName>
</protein>
<dbReference type="RefSeq" id="WP_191707437.1">
    <property type="nucleotide sequence ID" value="NZ_JACSQA010000012.1"/>
</dbReference>
<evidence type="ECO:0000313" key="3">
    <source>
        <dbReference type="Proteomes" id="UP000640930"/>
    </source>
</evidence>
<dbReference type="EMBL" id="JACSQA010000012">
    <property type="protein sequence ID" value="MBD8026876.1"/>
    <property type="molecule type" value="Genomic_DNA"/>
</dbReference>
<sequence>MGMYISTVVGFFVVIMIAMSMFIHYLRVGLNSASSVKIDPKPTEKF</sequence>
<dbReference type="Proteomes" id="UP000640930">
    <property type="component" value="Unassembled WGS sequence"/>
</dbReference>
<evidence type="ECO:0000313" key="2">
    <source>
        <dbReference type="EMBL" id="MBD8026876.1"/>
    </source>
</evidence>
<keyword evidence="1" id="KW-0812">Transmembrane</keyword>
<proteinExistence type="predicted"/>
<reference evidence="2 3" key="1">
    <citation type="submission" date="2020-08" db="EMBL/GenBank/DDBJ databases">
        <title>A Genomic Blueprint of the Chicken Gut Microbiome.</title>
        <authorList>
            <person name="Gilroy R."/>
            <person name="Ravi A."/>
            <person name="Getino M."/>
            <person name="Pursley I."/>
            <person name="Horton D.L."/>
            <person name="Alikhan N.-F."/>
            <person name="Baker D."/>
            <person name="Gharbi K."/>
            <person name="Hall N."/>
            <person name="Watson M."/>
            <person name="Adriaenssens E.M."/>
            <person name="Foster-Nyarko E."/>
            <person name="Jarju S."/>
            <person name="Secka A."/>
            <person name="Antonio M."/>
            <person name="Oren A."/>
            <person name="Chaudhuri R."/>
            <person name="La Ragione R.M."/>
            <person name="Hildebrand F."/>
            <person name="Pallen M.J."/>
        </authorList>
    </citation>
    <scope>NUCLEOTIDE SEQUENCE [LARGE SCALE GENOMIC DNA]</scope>
    <source>
        <strain evidence="2 3">Re31</strain>
    </source>
</reference>
<gene>
    <name evidence="2" type="ORF">H9636_09410</name>
</gene>
<comment type="caution">
    <text evidence="2">The sequence shown here is derived from an EMBL/GenBank/DDBJ whole genome shotgun (WGS) entry which is preliminary data.</text>
</comment>
<keyword evidence="1" id="KW-0472">Membrane</keyword>
<accession>A0ABR8XCA9</accession>